<feature type="transmembrane region" description="Helical" evidence="6">
    <location>
        <begin position="119"/>
        <end position="136"/>
    </location>
</feature>
<dbReference type="Pfam" id="PF01943">
    <property type="entry name" value="Polysacc_synt"/>
    <property type="match status" value="1"/>
</dbReference>
<keyword evidence="3 6" id="KW-0812">Transmembrane</keyword>
<keyword evidence="8" id="KW-1185">Reference proteome</keyword>
<comment type="caution">
    <text evidence="7">The sequence shown here is derived from an EMBL/GenBank/DDBJ whole genome shotgun (WGS) entry which is preliminary data.</text>
</comment>
<keyword evidence="4 6" id="KW-1133">Transmembrane helix</keyword>
<feature type="transmembrane region" description="Helical" evidence="6">
    <location>
        <begin position="16"/>
        <end position="39"/>
    </location>
</feature>
<dbReference type="PANTHER" id="PTHR30250:SF11">
    <property type="entry name" value="O-ANTIGEN TRANSPORTER-RELATED"/>
    <property type="match status" value="1"/>
</dbReference>
<evidence type="ECO:0000313" key="8">
    <source>
        <dbReference type="Proteomes" id="UP000245523"/>
    </source>
</evidence>
<evidence type="ECO:0000256" key="6">
    <source>
        <dbReference type="SAM" id="Phobius"/>
    </source>
</evidence>
<evidence type="ECO:0000256" key="4">
    <source>
        <dbReference type="ARBA" id="ARBA00022989"/>
    </source>
</evidence>
<feature type="transmembrane region" description="Helical" evidence="6">
    <location>
        <begin position="291"/>
        <end position="313"/>
    </location>
</feature>
<gene>
    <name evidence="7" type="ORF">B0H50_10953</name>
</gene>
<evidence type="ECO:0000256" key="2">
    <source>
        <dbReference type="ARBA" id="ARBA00022475"/>
    </source>
</evidence>
<dbReference type="InterPro" id="IPR050833">
    <property type="entry name" value="Poly_Biosynth_Transport"/>
</dbReference>
<name>A0ABX5LP44_9BACT</name>
<accession>A0ABX5LP44</accession>
<protein>
    <submittedName>
        <fullName evidence="7">O-antigen/teichoic acid export membrane protein</fullName>
    </submittedName>
</protein>
<feature type="transmembrane region" description="Helical" evidence="6">
    <location>
        <begin position="449"/>
        <end position="465"/>
    </location>
</feature>
<evidence type="ECO:0000256" key="1">
    <source>
        <dbReference type="ARBA" id="ARBA00004651"/>
    </source>
</evidence>
<reference evidence="7 8" key="1">
    <citation type="submission" date="2018-05" db="EMBL/GenBank/DDBJ databases">
        <title>Animal gut microbial communities from fecal samples from Wisconsin, USA.</title>
        <authorList>
            <person name="Neumann A."/>
        </authorList>
    </citation>
    <scope>NUCLEOTIDE SEQUENCE [LARGE SCALE GENOMIC DNA]</scope>
    <source>
        <strain evidence="7 8">UWS4</strain>
    </source>
</reference>
<feature type="transmembrane region" description="Helical" evidence="6">
    <location>
        <begin position="87"/>
        <end position="107"/>
    </location>
</feature>
<feature type="transmembrane region" description="Helical" evidence="6">
    <location>
        <begin position="176"/>
        <end position="195"/>
    </location>
</feature>
<feature type="transmembrane region" description="Helical" evidence="6">
    <location>
        <begin position="367"/>
        <end position="386"/>
    </location>
</feature>
<dbReference type="InterPro" id="IPR002797">
    <property type="entry name" value="Polysacc_synth"/>
</dbReference>
<organism evidence="7 8">
    <name type="scientific">Hallerella porci</name>
    <dbReference type="NCBI Taxonomy" id="1945871"/>
    <lineage>
        <taxon>Bacteria</taxon>
        <taxon>Pseudomonadati</taxon>
        <taxon>Fibrobacterota</taxon>
        <taxon>Fibrobacteria</taxon>
        <taxon>Fibrobacterales</taxon>
        <taxon>Fibrobacteraceae</taxon>
        <taxon>Hallerella</taxon>
    </lineage>
</organism>
<dbReference type="EMBL" id="QGHD01000009">
    <property type="protein sequence ID" value="PWL01964.1"/>
    <property type="molecule type" value="Genomic_DNA"/>
</dbReference>
<feature type="transmembrane region" description="Helical" evidence="6">
    <location>
        <begin position="148"/>
        <end position="170"/>
    </location>
</feature>
<keyword evidence="5 6" id="KW-0472">Membrane</keyword>
<dbReference type="RefSeq" id="WP_106198641.1">
    <property type="nucleotide sequence ID" value="NZ_JAXEIU010000063.1"/>
</dbReference>
<sequence length="481" mass="53134">MPNSLETDSKFLKKGVIVNIIGTILKVCGPMLTFVLARVFGPAEFGIFVSAQTLLLTISRSATLGLDKGLYWYLPQNKLQGRKPFDGVMESFWVSVVVSFICLAVIFVGSFTPYISKELPWYALSIVFFAASYVLSNTSEGNRKPQNAVFINSFFVAVLSPATSIALHFLNVPHALPLGLLVGQMGGFILHFILVKKQFPEMPFFPGKFVSKELLKYSIPLGFNEFVSSFLIRSGLWMVMLFFGPEKAGAYGIMVTISNALQTIRVGFTPILTPVVAGMEKERLKTDLKPVYSYCVFMVTFIQLLIGFFIVLFPSEIMSIAGKAFIIQPETLGILLLVHLVMGFGGMTLVVINGIGKSLYTLKMNSFCLAVALISGYFLVPAFGLVGAALSMLLYSLIEILWNNVYLWRLGLRVYSAKLISQGLWVIGLIVFYILINLNLFAFSLVEKSVLYIVIVAGLLAYWKVMSKKMAADKNSNGVKG</sequence>
<dbReference type="Proteomes" id="UP000245523">
    <property type="component" value="Unassembled WGS sequence"/>
</dbReference>
<feature type="transmembrane region" description="Helical" evidence="6">
    <location>
        <begin position="333"/>
        <end position="355"/>
    </location>
</feature>
<evidence type="ECO:0000256" key="3">
    <source>
        <dbReference type="ARBA" id="ARBA00022692"/>
    </source>
</evidence>
<dbReference type="PANTHER" id="PTHR30250">
    <property type="entry name" value="PST FAMILY PREDICTED COLANIC ACID TRANSPORTER"/>
    <property type="match status" value="1"/>
</dbReference>
<evidence type="ECO:0000313" key="7">
    <source>
        <dbReference type="EMBL" id="PWL01964.1"/>
    </source>
</evidence>
<keyword evidence="2" id="KW-1003">Cell membrane</keyword>
<proteinExistence type="predicted"/>
<feature type="transmembrane region" description="Helical" evidence="6">
    <location>
        <begin position="392"/>
        <end position="412"/>
    </location>
</feature>
<evidence type="ECO:0000256" key="5">
    <source>
        <dbReference type="ARBA" id="ARBA00023136"/>
    </source>
</evidence>
<comment type="subcellular location">
    <subcellularLocation>
        <location evidence="1">Cell membrane</location>
        <topology evidence="1">Multi-pass membrane protein</topology>
    </subcellularLocation>
</comment>
<feature type="transmembrane region" description="Helical" evidence="6">
    <location>
        <begin position="424"/>
        <end position="443"/>
    </location>
</feature>